<proteinExistence type="predicted"/>
<dbReference type="EMBL" id="BQNB010016318">
    <property type="protein sequence ID" value="GJT50406.1"/>
    <property type="molecule type" value="Genomic_DNA"/>
</dbReference>
<accession>A0ABQ5EHN7</accession>
<sequence>MKKAFQDMLQGLGEVNPTHAYYNGSCTSKDTEDPSWSTSFKTRSTQKTSSALEDFICVVFVPDRNIMVEAATAGMMVVGGWMGVPDGLDGAGGGWDDGGG</sequence>
<feature type="region of interest" description="Disordered" evidence="1">
    <location>
        <begin position="26"/>
        <end position="45"/>
    </location>
</feature>
<evidence type="ECO:0000256" key="1">
    <source>
        <dbReference type="SAM" id="MobiDB-lite"/>
    </source>
</evidence>
<keyword evidence="3" id="KW-1185">Reference proteome</keyword>
<name>A0ABQ5EHN7_9ASTR</name>
<dbReference type="Proteomes" id="UP001151760">
    <property type="component" value="Unassembled WGS sequence"/>
</dbReference>
<reference evidence="2" key="1">
    <citation type="journal article" date="2022" name="Int. J. Mol. Sci.">
        <title>Draft Genome of Tanacetum Coccineum: Genomic Comparison of Closely Related Tanacetum-Family Plants.</title>
        <authorList>
            <person name="Yamashiro T."/>
            <person name="Shiraishi A."/>
            <person name="Nakayama K."/>
            <person name="Satake H."/>
        </authorList>
    </citation>
    <scope>NUCLEOTIDE SEQUENCE</scope>
</reference>
<evidence type="ECO:0000313" key="3">
    <source>
        <dbReference type="Proteomes" id="UP001151760"/>
    </source>
</evidence>
<protein>
    <submittedName>
        <fullName evidence="2">Uncharacterized protein</fullName>
    </submittedName>
</protein>
<comment type="caution">
    <text evidence="2">The sequence shown here is derived from an EMBL/GenBank/DDBJ whole genome shotgun (WGS) entry which is preliminary data.</text>
</comment>
<gene>
    <name evidence="2" type="ORF">Tco_0976563</name>
</gene>
<organism evidence="2 3">
    <name type="scientific">Tanacetum coccineum</name>
    <dbReference type="NCBI Taxonomy" id="301880"/>
    <lineage>
        <taxon>Eukaryota</taxon>
        <taxon>Viridiplantae</taxon>
        <taxon>Streptophyta</taxon>
        <taxon>Embryophyta</taxon>
        <taxon>Tracheophyta</taxon>
        <taxon>Spermatophyta</taxon>
        <taxon>Magnoliopsida</taxon>
        <taxon>eudicotyledons</taxon>
        <taxon>Gunneridae</taxon>
        <taxon>Pentapetalae</taxon>
        <taxon>asterids</taxon>
        <taxon>campanulids</taxon>
        <taxon>Asterales</taxon>
        <taxon>Asteraceae</taxon>
        <taxon>Asteroideae</taxon>
        <taxon>Anthemideae</taxon>
        <taxon>Anthemidinae</taxon>
        <taxon>Tanacetum</taxon>
    </lineage>
</organism>
<evidence type="ECO:0000313" key="2">
    <source>
        <dbReference type="EMBL" id="GJT50406.1"/>
    </source>
</evidence>
<reference evidence="2" key="2">
    <citation type="submission" date="2022-01" db="EMBL/GenBank/DDBJ databases">
        <authorList>
            <person name="Yamashiro T."/>
            <person name="Shiraishi A."/>
            <person name="Satake H."/>
            <person name="Nakayama K."/>
        </authorList>
    </citation>
    <scope>NUCLEOTIDE SEQUENCE</scope>
</reference>